<evidence type="ECO:0000313" key="3">
    <source>
        <dbReference type="Proteomes" id="UP000663829"/>
    </source>
</evidence>
<dbReference type="EMBL" id="CAJNOQ010023185">
    <property type="protein sequence ID" value="CAF1511506.1"/>
    <property type="molecule type" value="Genomic_DNA"/>
</dbReference>
<accession>A0A815TWC3</accession>
<evidence type="ECO:0000313" key="1">
    <source>
        <dbReference type="EMBL" id="CAF1511506.1"/>
    </source>
</evidence>
<evidence type="ECO:0000313" key="2">
    <source>
        <dbReference type="EMBL" id="CAF4372160.1"/>
    </source>
</evidence>
<sequence length="96" mass="11290">MVGPCRSLIYTQQQQRQQSQTSFHIRKKFDKIWKKHSFNKDNDDEVKSLENKVCDLIDQIVSGILNETQQKVQSCISEIIKLDLQHLLDKLGKSFR</sequence>
<keyword evidence="3" id="KW-1185">Reference proteome</keyword>
<reference evidence="1" key="1">
    <citation type="submission" date="2021-02" db="EMBL/GenBank/DDBJ databases">
        <authorList>
            <person name="Nowell W R."/>
        </authorList>
    </citation>
    <scope>NUCLEOTIDE SEQUENCE</scope>
</reference>
<feature type="non-terminal residue" evidence="1">
    <location>
        <position position="96"/>
    </location>
</feature>
<comment type="caution">
    <text evidence="1">The sequence shown here is derived from an EMBL/GenBank/DDBJ whole genome shotgun (WGS) entry which is preliminary data.</text>
</comment>
<organism evidence="1 3">
    <name type="scientific">Didymodactylos carnosus</name>
    <dbReference type="NCBI Taxonomy" id="1234261"/>
    <lineage>
        <taxon>Eukaryota</taxon>
        <taxon>Metazoa</taxon>
        <taxon>Spiralia</taxon>
        <taxon>Gnathifera</taxon>
        <taxon>Rotifera</taxon>
        <taxon>Eurotatoria</taxon>
        <taxon>Bdelloidea</taxon>
        <taxon>Philodinida</taxon>
        <taxon>Philodinidae</taxon>
        <taxon>Didymodactylos</taxon>
    </lineage>
</organism>
<name>A0A815TWC3_9BILA</name>
<protein>
    <submittedName>
        <fullName evidence="1">Uncharacterized protein</fullName>
    </submittedName>
</protein>
<proteinExistence type="predicted"/>
<dbReference type="Proteomes" id="UP000681722">
    <property type="component" value="Unassembled WGS sequence"/>
</dbReference>
<dbReference type="EMBL" id="CAJOBC010088725">
    <property type="protein sequence ID" value="CAF4372160.1"/>
    <property type="molecule type" value="Genomic_DNA"/>
</dbReference>
<dbReference type="Proteomes" id="UP000663829">
    <property type="component" value="Unassembled WGS sequence"/>
</dbReference>
<gene>
    <name evidence="1" type="ORF">GPM918_LOCUS37134</name>
    <name evidence="2" type="ORF">SRO942_LOCUS37893</name>
</gene>
<dbReference type="AlphaFoldDB" id="A0A815TWC3"/>